<dbReference type="Pfam" id="PF20461">
    <property type="entry name" value="DUF6714"/>
    <property type="match status" value="1"/>
</dbReference>
<evidence type="ECO:0000313" key="2">
    <source>
        <dbReference type="Proteomes" id="UP000007993"/>
    </source>
</evidence>
<organism evidence="1 2">
    <name type="scientific">Rhodopirellula baltica SH28</name>
    <dbReference type="NCBI Taxonomy" id="993517"/>
    <lineage>
        <taxon>Bacteria</taxon>
        <taxon>Pseudomonadati</taxon>
        <taxon>Planctomycetota</taxon>
        <taxon>Planctomycetia</taxon>
        <taxon>Pirellulales</taxon>
        <taxon>Pirellulaceae</taxon>
        <taxon>Rhodopirellula</taxon>
    </lineage>
</organism>
<reference evidence="1 2" key="1">
    <citation type="journal article" date="2013" name="Mar. Genomics">
        <title>Expression of sulfatases in Rhodopirellula baltica and the diversity of sulfatases in the genus Rhodopirellula.</title>
        <authorList>
            <person name="Wegner C.E."/>
            <person name="Richter-Heitmann T."/>
            <person name="Klindworth A."/>
            <person name="Klockow C."/>
            <person name="Richter M."/>
            <person name="Achstetter T."/>
            <person name="Glockner F.O."/>
            <person name="Harder J."/>
        </authorList>
    </citation>
    <scope>NUCLEOTIDE SEQUENCE [LARGE SCALE GENOMIC DNA]</scope>
    <source>
        <strain evidence="1 2">SH28</strain>
    </source>
</reference>
<dbReference type="InterPro" id="IPR046560">
    <property type="entry name" value="DUF6714"/>
</dbReference>
<name>K5CWT0_RHOBT</name>
<gene>
    <name evidence="1" type="ORF">RBSH_06135</name>
</gene>
<accession>K5CWT0</accession>
<dbReference type="PATRIC" id="fig|993517.3.peg.6645"/>
<dbReference type="AlphaFoldDB" id="K5CWT0"/>
<sequence>MHAATELVRRTDEMFWRVSLVNGGVSIREAIVIDNYGSMDERKEARSKDELIDWRRLVGTDDLKRHVDAGALCFVDARGLRFYLPACFVTILSLDTPDDCPELAHAVLFHLADSNILFELLNQPQAVLARDILLHLQRRTERSNSLPFRAALRAVNRRLNEQP</sequence>
<evidence type="ECO:0000313" key="1">
    <source>
        <dbReference type="EMBL" id="EKJ98556.1"/>
    </source>
</evidence>
<dbReference type="EMBL" id="AMCW01000177">
    <property type="protein sequence ID" value="EKJ98556.1"/>
    <property type="molecule type" value="Genomic_DNA"/>
</dbReference>
<proteinExistence type="predicted"/>
<protein>
    <submittedName>
        <fullName evidence="1">Uncharacterized protein</fullName>
    </submittedName>
</protein>
<comment type="caution">
    <text evidence="1">The sequence shown here is derived from an EMBL/GenBank/DDBJ whole genome shotgun (WGS) entry which is preliminary data.</text>
</comment>
<dbReference type="Proteomes" id="UP000007993">
    <property type="component" value="Unassembled WGS sequence"/>
</dbReference>